<feature type="region of interest" description="Disordered" evidence="1">
    <location>
        <begin position="878"/>
        <end position="901"/>
    </location>
</feature>
<feature type="compositionally biased region" description="Basic and acidic residues" evidence="1">
    <location>
        <begin position="359"/>
        <end position="374"/>
    </location>
</feature>
<protein>
    <recommendedName>
        <fullName evidence="2">MATH domain-containing protein</fullName>
    </recommendedName>
</protein>
<dbReference type="InterPro" id="IPR008974">
    <property type="entry name" value="TRAF-like"/>
</dbReference>
<sequence length="1156" mass="128924">MAGTASEESGVGRSLEGISSAQQRCQSSEALAEWRSSEHVENGSPSTSPPYWDTDDEDDCGPKPSDLYGRYTWKIDKFSQINKRELRSNAFEVGGYKWYILIYPQGCDVCNHLSLFLCVANHDKLLPGWSHFAQFTIAVVNKDPKKSKYSDTLHRFWKKEHDWGWKKFMELSKVLDGFIDADTLIIKAQVQVIRERADRPFRCLDCQYRRELVRVYLTNVEQICRRFVEERRSKLGKLIEDKARWSSFRAFWLGIDSNARHRMSREKTESVLKIIVKHFFIEKEVTSTLVMDSLHSGLKALQGPSKKPKGKYLADEEQPVPIVRIEKDVFVLVEDVLLLLERAAIEPLPANNEKGPQNRTKDGSSGEDFSKDSIERDERRLTELGRRTIDIFVLAHIFSKIEVAYQEAVALRRQEELIREEEAAWLAETEQKMRRGIPDKDKKSKKKQGKQKRNNRKVKDKGRYEKPDLTVENELESGRSELLAEEAEPVGQTHALEDVSDVSDSVDCPPKRLQEDSRDRDSSMVNWDTNTSQMHLTTEANGSGISFVQNGERKSSALMDDSSSTCSTDSLPSVTANGPCKGTSPIKQNSLKSPSRGKYQRVKAIEEATGCAADTNIQPPDTSNEGYVIYKSGKSKVAKPEKGILNSLQHQTKLTEQVGVASLQRKSTVIEEVGVEKPIKGKTPGIQSSLRSPVKNQSSAVQPTAQLKTAAVIARNLSSPSAEDTGKSTIAEKLSETIAVKTGMRRLTEKPVSQLVPNSSEKSAIVQMQATTVKPVSQQVLVKIEKPTTVQPGISRPLSAPVIPGPEKSSPAVTVAQTAQSLSRSVSAAGRLGPDPSPATTSHVPQSYRNAMMGNHATASSAGYTPTQSPNLAANLSNSQPSSVISAPMYSPESSERIDTKSVRSNLSFGIQSHDVLQNGPSWIDSRRRDSRRSNFDSPIHNGPRWMENHQRDTSRSINGDHSLRSDIQNFDMDKSLQNRSQDQSPIGFPVGTSGRQNPGVLADDFPHLDIINDLLDDEIIMAASTSSGFQTFSNRPHHQNQRLTFPGDIGLSNDLGTSTSSHMFEQTQSYHDDEYHYNYSSSSGQFDSNMFHQANLQPHPDGHSDRFMANQWQMDNSDLSYLSMRSSENDGFSYHIPEYSNMVSGVNGYTVFRPS</sequence>
<evidence type="ECO:0000256" key="1">
    <source>
        <dbReference type="SAM" id="MobiDB-lite"/>
    </source>
</evidence>
<feature type="compositionally biased region" description="Low complexity" evidence="1">
    <location>
        <begin position="560"/>
        <end position="570"/>
    </location>
</feature>
<feature type="compositionally biased region" description="Basic and acidic residues" evidence="1">
    <location>
        <begin position="509"/>
        <end position="522"/>
    </location>
</feature>
<dbReference type="SMART" id="SM00061">
    <property type="entry name" value="MATH"/>
    <property type="match status" value="1"/>
</dbReference>
<dbReference type="Proteomes" id="UP000077755">
    <property type="component" value="Chromosome 1"/>
</dbReference>
<feature type="compositionally biased region" description="Basic and acidic residues" evidence="1">
    <location>
        <begin position="429"/>
        <end position="442"/>
    </location>
</feature>
<keyword evidence="4" id="KW-1185">Reference proteome</keyword>
<organism evidence="3 4">
    <name type="scientific">Daucus carota subsp. sativus</name>
    <name type="common">Carrot</name>
    <dbReference type="NCBI Taxonomy" id="79200"/>
    <lineage>
        <taxon>Eukaryota</taxon>
        <taxon>Viridiplantae</taxon>
        <taxon>Streptophyta</taxon>
        <taxon>Embryophyta</taxon>
        <taxon>Tracheophyta</taxon>
        <taxon>Spermatophyta</taxon>
        <taxon>Magnoliopsida</taxon>
        <taxon>eudicotyledons</taxon>
        <taxon>Gunneridae</taxon>
        <taxon>Pentapetalae</taxon>
        <taxon>asterids</taxon>
        <taxon>campanulids</taxon>
        <taxon>Apiales</taxon>
        <taxon>Apiaceae</taxon>
        <taxon>Apioideae</taxon>
        <taxon>Scandiceae</taxon>
        <taxon>Daucinae</taxon>
        <taxon>Daucus</taxon>
        <taxon>Daucus sect. Daucus</taxon>
    </lineage>
</organism>
<dbReference type="CDD" id="cd00121">
    <property type="entry name" value="MATH"/>
    <property type="match status" value="1"/>
</dbReference>
<feature type="region of interest" description="Disordered" evidence="1">
    <location>
        <begin position="819"/>
        <end position="845"/>
    </location>
</feature>
<feature type="compositionally biased region" description="Polar residues" evidence="1">
    <location>
        <begin position="17"/>
        <end position="29"/>
    </location>
</feature>
<feature type="compositionally biased region" description="Basic and acidic residues" evidence="1">
    <location>
        <begin position="925"/>
        <end position="935"/>
    </location>
</feature>
<dbReference type="SUPFAM" id="SSF49599">
    <property type="entry name" value="TRAF domain-like"/>
    <property type="match status" value="1"/>
</dbReference>
<feature type="region of interest" description="Disordered" evidence="1">
    <location>
        <begin position="349"/>
        <end position="374"/>
    </location>
</feature>
<evidence type="ECO:0000259" key="2">
    <source>
        <dbReference type="PROSITE" id="PS50144"/>
    </source>
</evidence>
<gene>
    <name evidence="3" type="ORF">DCAR_0102429</name>
</gene>
<feature type="region of interest" description="Disordered" evidence="1">
    <location>
        <begin position="1"/>
        <end position="59"/>
    </location>
</feature>
<dbReference type="PROSITE" id="PS50144">
    <property type="entry name" value="MATH"/>
    <property type="match status" value="1"/>
</dbReference>
<evidence type="ECO:0000313" key="4">
    <source>
        <dbReference type="Proteomes" id="UP000077755"/>
    </source>
</evidence>
<name>A0AAF0W537_DAUCS</name>
<dbReference type="Pfam" id="PF22486">
    <property type="entry name" value="MATH_2"/>
    <property type="match status" value="1"/>
</dbReference>
<evidence type="ECO:0000313" key="3">
    <source>
        <dbReference type="EMBL" id="WOG83254.1"/>
    </source>
</evidence>
<feature type="region of interest" description="Disordered" evidence="1">
    <location>
        <begin position="916"/>
        <end position="964"/>
    </location>
</feature>
<feature type="region of interest" description="Disordered" evidence="1">
    <location>
        <begin position="680"/>
        <end position="702"/>
    </location>
</feature>
<dbReference type="AlphaFoldDB" id="A0AAF0W537"/>
<dbReference type="PANTHER" id="PTHR47477:SF8">
    <property type="entry name" value="TNF RECEPTOR-ASSOCIATED FACTOR HOMOLOG 1A"/>
    <property type="match status" value="1"/>
</dbReference>
<feature type="compositionally biased region" description="Basic residues" evidence="1">
    <location>
        <begin position="443"/>
        <end position="460"/>
    </location>
</feature>
<dbReference type="InterPro" id="IPR002083">
    <property type="entry name" value="MATH/TRAF_dom"/>
</dbReference>
<proteinExistence type="predicted"/>
<dbReference type="InterPro" id="IPR055327">
    <property type="entry name" value="TRAF1A/B"/>
</dbReference>
<reference evidence="3" key="2">
    <citation type="submission" date="2022-03" db="EMBL/GenBank/DDBJ databases">
        <title>Draft title - Genomic analysis of global carrot germplasm unveils the trajectory of domestication and the origin of high carotenoid orange carrot.</title>
        <authorList>
            <person name="Iorizzo M."/>
            <person name="Ellison S."/>
            <person name="Senalik D."/>
            <person name="Macko-Podgorni A."/>
            <person name="Grzebelus D."/>
            <person name="Bostan H."/>
            <person name="Rolling W."/>
            <person name="Curaba J."/>
            <person name="Simon P."/>
        </authorList>
    </citation>
    <scope>NUCLEOTIDE SEQUENCE</scope>
    <source>
        <tissue evidence="3">Leaf</tissue>
    </source>
</reference>
<feature type="domain" description="MATH" evidence="2">
    <location>
        <begin position="68"/>
        <end position="190"/>
    </location>
</feature>
<feature type="region of interest" description="Disordered" evidence="1">
    <location>
        <begin position="977"/>
        <end position="998"/>
    </location>
</feature>
<dbReference type="EMBL" id="CP093343">
    <property type="protein sequence ID" value="WOG83254.1"/>
    <property type="molecule type" value="Genomic_DNA"/>
</dbReference>
<feature type="compositionally biased region" description="Polar residues" evidence="1">
    <location>
        <begin position="685"/>
        <end position="702"/>
    </location>
</feature>
<dbReference type="Gene3D" id="2.60.210.10">
    <property type="entry name" value="Apoptosis, Tumor Necrosis Factor Receptor Associated Protein 2, Chain A"/>
    <property type="match status" value="1"/>
</dbReference>
<feature type="region of interest" description="Disordered" evidence="1">
    <location>
        <begin position="429"/>
        <end position="526"/>
    </location>
</feature>
<accession>A0AAF0W537</accession>
<reference evidence="3" key="1">
    <citation type="journal article" date="2016" name="Nat. Genet.">
        <title>A high-quality carrot genome assembly provides new insights into carotenoid accumulation and asterid genome evolution.</title>
        <authorList>
            <person name="Iorizzo M."/>
            <person name="Ellison S."/>
            <person name="Senalik D."/>
            <person name="Zeng P."/>
            <person name="Satapoomin P."/>
            <person name="Huang J."/>
            <person name="Bowman M."/>
            <person name="Iovene M."/>
            <person name="Sanseverino W."/>
            <person name="Cavagnaro P."/>
            <person name="Yildiz M."/>
            <person name="Macko-Podgorni A."/>
            <person name="Moranska E."/>
            <person name="Grzebelus E."/>
            <person name="Grzebelus D."/>
            <person name="Ashrafi H."/>
            <person name="Zheng Z."/>
            <person name="Cheng S."/>
            <person name="Spooner D."/>
            <person name="Van Deynze A."/>
            <person name="Simon P."/>
        </authorList>
    </citation>
    <scope>NUCLEOTIDE SEQUENCE</scope>
    <source>
        <tissue evidence="3">Leaf</tissue>
    </source>
</reference>
<feature type="region of interest" description="Disordered" evidence="1">
    <location>
        <begin position="554"/>
        <end position="597"/>
    </location>
</feature>
<dbReference type="PANTHER" id="PTHR47477">
    <property type="entry name" value="TNF RECEPTOR-ASSOCIATED FACTOR HOMOLOG 1A"/>
    <property type="match status" value="1"/>
</dbReference>